<dbReference type="InterPro" id="IPR011990">
    <property type="entry name" value="TPR-like_helical_dom_sf"/>
</dbReference>
<reference evidence="4 5" key="1">
    <citation type="journal article" date="2010" name="Plant Cell">
        <title>The Chlorella variabilis NC64A genome reveals adaptation to photosymbiosis, coevolution with viruses, and cryptic sex.</title>
        <authorList>
            <person name="Blanc G."/>
            <person name="Duncan G."/>
            <person name="Agarkova I."/>
            <person name="Borodovsky M."/>
            <person name="Gurnon J."/>
            <person name="Kuo A."/>
            <person name="Lindquist E."/>
            <person name="Lucas S."/>
            <person name="Pangilinan J."/>
            <person name="Polle J."/>
            <person name="Salamov A."/>
            <person name="Terry A."/>
            <person name="Yamada T."/>
            <person name="Dunigan D.D."/>
            <person name="Grigoriev I.V."/>
            <person name="Claverie J.M."/>
            <person name="Van Etten J.L."/>
        </authorList>
    </citation>
    <scope>NUCLEOTIDE SEQUENCE [LARGE SCALE GENOMIC DNA]</scope>
    <source>
        <strain evidence="4 5">NC64A</strain>
    </source>
</reference>
<dbReference type="Gene3D" id="1.25.40.10">
    <property type="entry name" value="Tetratricopeptide repeat domain"/>
    <property type="match status" value="3"/>
</dbReference>
<feature type="repeat" description="TPR" evidence="3">
    <location>
        <begin position="38"/>
        <end position="71"/>
    </location>
</feature>
<dbReference type="PROSITE" id="PS50005">
    <property type="entry name" value="TPR"/>
    <property type="match status" value="1"/>
</dbReference>
<evidence type="ECO:0000313" key="4">
    <source>
        <dbReference type="EMBL" id="EFN59234.1"/>
    </source>
</evidence>
<proteinExistence type="predicted"/>
<accession>E1Z3U4</accession>
<dbReference type="PANTHER" id="PTHR15704:SF7">
    <property type="entry name" value="SUPERKILLER COMPLEX PROTEIN 3"/>
    <property type="match status" value="1"/>
</dbReference>
<gene>
    <name evidence="4" type="ORF">CHLNCDRAFT_138218</name>
</gene>
<dbReference type="EMBL" id="GL433836">
    <property type="protein sequence ID" value="EFN59234.1"/>
    <property type="molecule type" value="Genomic_DNA"/>
</dbReference>
<dbReference type="PANTHER" id="PTHR15704">
    <property type="entry name" value="SUPERKILLER 3 PROTEIN-RELATED"/>
    <property type="match status" value="1"/>
</dbReference>
<evidence type="ECO:0000256" key="3">
    <source>
        <dbReference type="PROSITE-ProRule" id="PRU00339"/>
    </source>
</evidence>
<evidence type="ECO:0000256" key="1">
    <source>
        <dbReference type="ARBA" id="ARBA00022737"/>
    </source>
</evidence>
<dbReference type="SUPFAM" id="SSF81901">
    <property type="entry name" value="HCP-like"/>
    <property type="match status" value="1"/>
</dbReference>
<dbReference type="InterPro" id="IPR019734">
    <property type="entry name" value="TPR_rpt"/>
</dbReference>
<dbReference type="Pfam" id="PF13176">
    <property type="entry name" value="TPR_7"/>
    <property type="match status" value="1"/>
</dbReference>
<keyword evidence="1" id="KW-0677">Repeat</keyword>
<name>E1Z3U4_CHLVA</name>
<dbReference type="SUPFAM" id="SSF48452">
    <property type="entry name" value="TPR-like"/>
    <property type="match status" value="1"/>
</dbReference>
<organism evidence="5">
    <name type="scientific">Chlorella variabilis</name>
    <name type="common">Green alga</name>
    <dbReference type="NCBI Taxonomy" id="554065"/>
    <lineage>
        <taxon>Eukaryota</taxon>
        <taxon>Viridiplantae</taxon>
        <taxon>Chlorophyta</taxon>
        <taxon>core chlorophytes</taxon>
        <taxon>Trebouxiophyceae</taxon>
        <taxon>Chlorellales</taxon>
        <taxon>Chlorellaceae</taxon>
        <taxon>Chlorella clade</taxon>
        <taxon>Chlorella</taxon>
    </lineage>
</organism>
<keyword evidence="5" id="KW-1185">Reference proteome</keyword>
<keyword evidence="2 3" id="KW-0802">TPR repeat</keyword>
<evidence type="ECO:0000313" key="5">
    <source>
        <dbReference type="Proteomes" id="UP000008141"/>
    </source>
</evidence>
<evidence type="ECO:0000256" key="2">
    <source>
        <dbReference type="ARBA" id="ARBA00022803"/>
    </source>
</evidence>
<dbReference type="RefSeq" id="XP_005851336.1">
    <property type="nucleotide sequence ID" value="XM_005851274.1"/>
</dbReference>
<dbReference type="STRING" id="554065.E1Z3U4"/>
<dbReference type="InParanoid" id="E1Z3U4"/>
<dbReference type="eggNOG" id="KOG1127">
    <property type="taxonomic scope" value="Eukaryota"/>
</dbReference>
<dbReference type="KEGG" id="cvr:CHLNCDRAFT_138218"/>
<dbReference type="Pfam" id="PF14559">
    <property type="entry name" value="TPR_19"/>
    <property type="match status" value="1"/>
</dbReference>
<dbReference type="GO" id="GO:0055087">
    <property type="term" value="C:Ski complex"/>
    <property type="evidence" value="ECO:0007669"/>
    <property type="project" value="InterPro"/>
</dbReference>
<dbReference type="GO" id="GO:0006401">
    <property type="term" value="P:RNA catabolic process"/>
    <property type="evidence" value="ECO:0007669"/>
    <property type="project" value="InterPro"/>
</dbReference>
<sequence>MADLQASLRAAEDCLDAGEPKEALQHCKAALKADKQSVDAFLLIGRAAHELGEWQQAELAYRKALDVQPNCVAAWTGLARLFAASGNAVGAVEANEKVLSLLPEEDPSHQQHELCLADAYNRCGRYQEAARQYRQLLAHADDEGAEEAPLPETRVELLCRLADIQLKLDEAKAVEEVEARMTDAGPGRSVSNVQLEVLSAQALADEEAAAEACTTQTLLELCSIAPPAERFLKYHEEWLKRCLLKIFSAPPRSVERQHFRLAALRECHTCMWKGGCSALPYEAAVWLLEEEEEIKGGHVPVVGSSCGVAGGVMEGGEGHVGSGQQAVLFAFENFARRMVHQFPSNPTAQVCLGLMLRRRACHDGTRPVPQALRRQIEQLMKRAMEDDSRSDCGTGWKALAELQYENRHYPEAYDTAVRGLRWLHSRRERGHEALTHVALSLRLVVAKALRRMSKLDEAEMHFKVLAGWVTEGETAFGEMSGSSPVSIHQQALRGIALVALERGDKGAAMAQYERILGKAALGRGPAEHWAHADYGWLLYQEGDIQGARQHLEDALKVATSSGCIVTDSQLAEHHYRLGEVYWKMRGRYRTEKQFAYTQFFDAASVEGHAQAPAFAALGRYFQEVEGKAEQAMRCYKRALALDPSVAVAGSGQTPPSWVNNVLGLAGEEAGHAAATKPAASLHGEDSASRGAGYAALGDIAVRS</sequence>
<dbReference type="GeneID" id="17358543"/>
<dbReference type="AlphaFoldDB" id="E1Z3U4"/>
<dbReference type="InterPro" id="IPR039226">
    <property type="entry name" value="Ski3/TTC37"/>
</dbReference>
<dbReference type="OrthoDB" id="421075at2759"/>
<dbReference type="SMART" id="SM00028">
    <property type="entry name" value="TPR"/>
    <property type="match status" value="6"/>
</dbReference>
<protein>
    <submittedName>
        <fullName evidence="4">Uncharacterized protein</fullName>
    </submittedName>
</protein>
<dbReference type="Proteomes" id="UP000008141">
    <property type="component" value="Unassembled WGS sequence"/>
</dbReference>